<reference evidence="1" key="1">
    <citation type="submission" date="2022-07" db="EMBL/GenBank/DDBJ databases">
        <title>Genome Sequence of Lecanicillium saksenae.</title>
        <authorList>
            <person name="Buettner E."/>
        </authorList>
    </citation>
    <scope>NUCLEOTIDE SEQUENCE</scope>
    <source>
        <strain evidence="1">VT-O1</strain>
    </source>
</reference>
<proteinExistence type="predicted"/>
<organism evidence="1 2">
    <name type="scientific">Lecanicillium saksenae</name>
    <dbReference type="NCBI Taxonomy" id="468837"/>
    <lineage>
        <taxon>Eukaryota</taxon>
        <taxon>Fungi</taxon>
        <taxon>Dikarya</taxon>
        <taxon>Ascomycota</taxon>
        <taxon>Pezizomycotina</taxon>
        <taxon>Sordariomycetes</taxon>
        <taxon>Hypocreomycetidae</taxon>
        <taxon>Hypocreales</taxon>
        <taxon>Cordycipitaceae</taxon>
        <taxon>Lecanicillium</taxon>
    </lineage>
</organism>
<dbReference type="Proteomes" id="UP001148737">
    <property type="component" value="Unassembled WGS sequence"/>
</dbReference>
<protein>
    <submittedName>
        <fullName evidence="1">Uncharacterized protein</fullName>
    </submittedName>
</protein>
<name>A0ACC1QTJ8_9HYPO</name>
<dbReference type="EMBL" id="JANAKD010000629">
    <property type="protein sequence ID" value="KAJ3491825.1"/>
    <property type="molecule type" value="Genomic_DNA"/>
</dbReference>
<gene>
    <name evidence="1" type="ORF">NLG97_g5521</name>
</gene>
<evidence type="ECO:0000313" key="2">
    <source>
        <dbReference type="Proteomes" id="UP001148737"/>
    </source>
</evidence>
<comment type="caution">
    <text evidence="1">The sequence shown here is derived from an EMBL/GenBank/DDBJ whole genome shotgun (WGS) entry which is preliminary data.</text>
</comment>
<accession>A0ACC1QTJ8</accession>
<keyword evidence="2" id="KW-1185">Reference proteome</keyword>
<sequence>MKFSSLMVAFSYAANTNGSAVVALDIFECLQRDIHDDVVLINSILSQATAEPGVDTTVPKNDIADALQHIIASVKNATDVGASTPMGSLNTNLEGRDVISDVVFGIFDAIQAIVADLGIVILKALDFFNHSEVVINLSVLIVKALLGLINGLLRPLVGSQYSELLQQIINSIITLIPI</sequence>
<evidence type="ECO:0000313" key="1">
    <source>
        <dbReference type="EMBL" id="KAJ3491825.1"/>
    </source>
</evidence>